<dbReference type="eggNOG" id="arCOG00147">
    <property type="taxonomic scope" value="Archaea"/>
</dbReference>
<evidence type="ECO:0000313" key="3">
    <source>
        <dbReference type="Proteomes" id="UP000000740"/>
    </source>
</evidence>
<accession>B9LV90</accession>
<gene>
    <name evidence="2" type="ordered locus">Hlac_3061</name>
</gene>
<dbReference type="HOGENOM" id="CLU_2340058_0_0_2"/>
<protein>
    <submittedName>
        <fullName evidence="2">Major facilitator family hexuronate transporter</fullName>
    </submittedName>
</protein>
<sequence length="97" mass="10254">MFVNGGVSLAFTVGRQRHPDEVSGTVSGTINSVGYFGAAVVPAVMGMVLDVFWTGKIVDGTPVYSFTGYRVAFGIATVAGFAALACALWIHQTRRPR</sequence>
<keyword evidence="1" id="KW-0812">Transmembrane</keyword>
<dbReference type="InterPro" id="IPR036259">
    <property type="entry name" value="MFS_trans_sf"/>
</dbReference>
<keyword evidence="3" id="KW-1185">Reference proteome</keyword>
<proteinExistence type="predicted"/>
<dbReference type="AlphaFoldDB" id="B9LV90"/>
<dbReference type="SUPFAM" id="SSF103473">
    <property type="entry name" value="MFS general substrate transporter"/>
    <property type="match status" value="1"/>
</dbReference>
<dbReference type="KEGG" id="hla:Hlac_3061"/>
<dbReference type="Gene3D" id="1.20.1250.20">
    <property type="entry name" value="MFS general substrate transporter like domains"/>
    <property type="match status" value="1"/>
</dbReference>
<name>B9LV90_HALLT</name>
<feature type="transmembrane region" description="Helical" evidence="1">
    <location>
        <begin position="33"/>
        <end position="55"/>
    </location>
</feature>
<evidence type="ECO:0000313" key="2">
    <source>
        <dbReference type="EMBL" id="ACM58603.1"/>
    </source>
</evidence>
<evidence type="ECO:0000256" key="1">
    <source>
        <dbReference type="SAM" id="Phobius"/>
    </source>
</evidence>
<organism evidence="2 3">
    <name type="scientific">Halorubrum lacusprofundi (strain ATCC 49239 / DSM 5036 / JCM 8891 / ACAM 34)</name>
    <dbReference type="NCBI Taxonomy" id="416348"/>
    <lineage>
        <taxon>Archaea</taxon>
        <taxon>Methanobacteriati</taxon>
        <taxon>Methanobacteriota</taxon>
        <taxon>Stenosarchaea group</taxon>
        <taxon>Halobacteria</taxon>
        <taxon>Halobacteriales</taxon>
        <taxon>Haloferacaceae</taxon>
        <taxon>Halorubrum</taxon>
    </lineage>
</organism>
<keyword evidence="1" id="KW-0472">Membrane</keyword>
<dbReference type="EMBL" id="CP001366">
    <property type="protein sequence ID" value="ACM58603.1"/>
    <property type="molecule type" value="Genomic_DNA"/>
</dbReference>
<feature type="transmembrane region" description="Helical" evidence="1">
    <location>
        <begin position="67"/>
        <end position="90"/>
    </location>
</feature>
<reference evidence="2 3" key="1">
    <citation type="journal article" date="2016" name="Stand. Genomic Sci.">
        <title>Complete genome sequence of the Antarctic Halorubrum lacusprofundi type strain ACAM 34.</title>
        <authorList>
            <person name="Anderson I.J."/>
            <person name="DasSarma P."/>
            <person name="Lucas S."/>
            <person name="Copeland A."/>
            <person name="Lapidus A."/>
            <person name="Del Rio T.G."/>
            <person name="Tice H."/>
            <person name="Dalin E."/>
            <person name="Bruce D.C."/>
            <person name="Goodwin L."/>
            <person name="Pitluck S."/>
            <person name="Sims D."/>
            <person name="Brettin T.S."/>
            <person name="Detter J.C."/>
            <person name="Han C.S."/>
            <person name="Larimer F."/>
            <person name="Hauser L."/>
            <person name="Land M."/>
            <person name="Ivanova N."/>
            <person name="Richardson P."/>
            <person name="Cavicchioli R."/>
            <person name="DasSarma S."/>
            <person name="Woese C.R."/>
            <person name="Kyrpides N.C."/>
        </authorList>
    </citation>
    <scope>NUCLEOTIDE SEQUENCE [LARGE SCALE GENOMIC DNA]</scope>
    <source>
        <strain evidence="3">ATCC 49239 / DSM 5036 / JCM 8891 / ACAM 34</strain>
    </source>
</reference>
<dbReference type="Proteomes" id="UP000000740">
    <property type="component" value="Chromosome 2"/>
</dbReference>
<keyword evidence="1" id="KW-1133">Transmembrane helix</keyword>